<evidence type="ECO:0000256" key="1">
    <source>
        <dbReference type="ARBA" id="ARBA00022691"/>
    </source>
</evidence>
<keyword evidence="4" id="KW-0411">Iron-sulfur</keyword>
<keyword evidence="2" id="KW-0479">Metal-binding</keyword>
<dbReference type="InterPro" id="IPR007197">
    <property type="entry name" value="rSAM"/>
</dbReference>
<keyword evidence="8" id="KW-1185">Reference proteome</keyword>
<gene>
    <name evidence="7" type="ORF">JQS30_14150</name>
</gene>
<evidence type="ECO:0000313" key="8">
    <source>
        <dbReference type="Proteomes" id="UP000662939"/>
    </source>
</evidence>
<evidence type="ECO:0000256" key="3">
    <source>
        <dbReference type="ARBA" id="ARBA00023004"/>
    </source>
</evidence>
<dbReference type="InterPro" id="IPR050377">
    <property type="entry name" value="Radical_SAM_PqqE_MftC-like"/>
</dbReference>
<dbReference type="SFLD" id="SFLDG01067">
    <property type="entry name" value="SPASM/twitch_domain_containing"/>
    <property type="match status" value="1"/>
</dbReference>
<dbReference type="SFLD" id="SFLDS00029">
    <property type="entry name" value="Radical_SAM"/>
    <property type="match status" value="1"/>
</dbReference>
<dbReference type="InterPro" id="IPR058240">
    <property type="entry name" value="rSAM_sf"/>
</dbReference>
<evidence type="ECO:0000259" key="5">
    <source>
        <dbReference type="Pfam" id="PF04055"/>
    </source>
</evidence>
<name>A0A895XNC0_9ACTN</name>
<dbReference type="GO" id="GO:0046872">
    <property type="term" value="F:metal ion binding"/>
    <property type="evidence" value="ECO:0007669"/>
    <property type="project" value="UniProtKB-KW"/>
</dbReference>
<evidence type="ECO:0000256" key="2">
    <source>
        <dbReference type="ARBA" id="ARBA00022723"/>
    </source>
</evidence>
<dbReference type="Proteomes" id="UP000662939">
    <property type="component" value="Chromosome"/>
</dbReference>
<dbReference type="Pfam" id="PF04055">
    <property type="entry name" value="Radical_SAM"/>
    <property type="match status" value="1"/>
</dbReference>
<dbReference type="SUPFAM" id="SSF102114">
    <property type="entry name" value="Radical SAM enzymes"/>
    <property type="match status" value="1"/>
</dbReference>
<protein>
    <submittedName>
        <fullName evidence="7">Radical SAM protein</fullName>
    </submittedName>
</protein>
<dbReference type="InterPro" id="IPR013785">
    <property type="entry name" value="Aldolase_TIM"/>
</dbReference>
<evidence type="ECO:0000256" key="4">
    <source>
        <dbReference type="ARBA" id="ARBA00023014"/>
    </source>
</evidence>
<dbReference type="SFLD" id="SFLDF00365">
    <property type="entry name" value="thuricin_CD_(TrnCD-like)"/>
    <property type="match status" value="1"/>
</dbReference>
<evidence type="ECO:0000259" key="6">
    <source>
        <dbReference type="Pfam" id="PF13186"/>
    </source>
</evidence>
<dbReference type="Pfam" id="PF13186">
    <property type="entry name" value="SPASM"/>
    <property type="match status" value="1"/>
</dbReference>
<dbReference type="PANTHER" id="PTHR11228:SF7">
    <property type="entry name" value="PQQA PEPTIDE CYCLASE"/>
    <property type="match status" value="1"/>
</dbReference>
<reference evidence="7" key="1">
    <citation type="submission" date="2021-02" db="EMBL/GenBank/DDBJ databases">
        <title>Natronoglycomyces albus gen. nov., sp. nov, a haloalkaliphilic actinobacterium from a soda solonchak soil.</title>
        <authorList>
            <person name="Sorokin D.Y."/>
            <person name="Khijniak T.V."/>
            <person name="Zakharycheva A.P."/>
            <person name="Boueva O.V."/>
            <person name="Ariskina E.V."/>
            <person name="Hahnke R.L."/>
            <person name="Bunk B."/>
            <person name="Sproer C."/>
            <person name="Schumann P."/>
            <person name="Evtushenko L.I."/>
            <person name="Kublanov I.V."/>
        </authorList>
    </citation>
    <scope>NUCLEOTIDE SEQUENCE</scope>
    <source>
        <strain evidence="7">DSM 106290</strain>
    </source>
</reference>
<dbReference type="GO" id="GO:0003824">
    <property type="term" value="F:catalytic activity"/>
    <property type="evidence" value="ECO:0007669"/>
    <property type="project" value="InterPro"/>
</dbReference>
<dbReference type="SFLD" id="SFLDG01386">
    <property type="entry name" value="main_SPASM_domain-containing"/>
    <property type="match status" value="1"/>
</dbReference>
<sequence>MRDRYGTNLEVVIMHPNTVDSITPSTRHDLAFVWLEITGKCQLACTHCYADSGPDGTHGPMRRDDWLGVIDQVADLGAGMVQFIGGEPTLNPDLPALIEHATARGLEVEVFSNLVHVSDQLWSSFGREGVRLACSYYSDRSSQHARVTGRNTHARTKNNIAEALRREIPLRVGIVNLTDDQRTNQAHEELAALGVTDIGHDHLRGVGRGVSNGKAGIDQLCGNCTNDVLAISATGEMWPCVFSRWLAVGNVLEAPLGDILTGRDYARVRNELDAHFEARGSHQAPCVPNMCNPQCGPSCSPACRPTANCRPVGTCAPSYRP</sequence>
<feature type="domain" description="Radical SAM core" evidence="5">
    <location>
        <begin position="36"/>
        <end position="176"/>
    </location>
</feature>
<organism evidence="7 8">
    <name type="scientific">Natronoglycomyces albus</name>
    <dbReference type="NCBI Taxonomy" id="2811108"/>
    <lineage>
        <taxon>Bacteria</taxon>
        <taxon>Bacillati</taxon>
        <taxon>Actinomycetota</taxon>
        <taxon>Actinomycetes</taxon>
        <taxon>Glycomycetales</taxon>
        <taxon>Glycomycetaceae</taxon>
        <taxon>Natronoglycomyces</taxon>
    </lineage>
</organism>
<feature type="domain" description="4Fe4S-binding SPASM" evidence="6">
    <location>
        <begin position="223"/>
        <end position="273"/>
    </location>
</feature>
<dbReference type="KEGG" id="nav:JQS30_14150"/>
<accession>A0A895XNC0</accession>
<dbReference type="SFLD" id="SFLDG01216">
    <property type="entry name" value="thioether_bond_formation_requi"/>
    <property type="match status" value="1"/>
</dbReference>
<keyword evidence="1" id="KW-0949">S-adenosyl-L-methionine</keyword>
<dbReference type="CDD" id="cd21109">
    <property type="entry name" value="SPASM"/>
    <property type="match status" value="1"/>
</dbReference>
<dbReference type="CDD" id="cd01335">
    <property type="entry name" value="Radical_SAM"/>
    <property type="match status" value="1"/>
</dbReference>
<evidence type="ECO:0000313" key="7">
    <source>
        <dbReference type="EMBL" id="QSB04889.1"/>
    </source>
</evidence>
<dbReference type="InterPro" id="IPR023885">
    <property type="entry name" value="4Fe4S-binding_SPASM_dom"/>
</dbReference>
<proteinExistence type="predicted"/>
<dbReference type="AlphaFoldDB" id="A0A895XNC0"/>
<dbReference type="RefSeq" id="WP_213170889.1">
    <property type="nucleotide sequence ID" value="NZ_CP070496.1"/>
</dbReference>
<dbReference type="EMBL" id="CP070496">
    <property type="protein sequence ID" value="QSB04889.1"/>
    <property type="molecule type" value="Genomic_DNA"/>
</dbReference>
<dbReference type="GO" id="GO:0051536">
    <property type="term" value="F:iron-sulfur cluster binding"/>
    <property type="evidence" value="ECO:0007669"/>
    <property type="project" value="UniProtKB-KW"/>
</dbReference>
<dbReference type="Gene3D" id="3.20.20.70">
    <property type="entry name" value="Aldolase class I"/>
    <property type="match status" value="1"/>
</dbReference>
<keyword evidence="3" id="KW-0408">Iron</keyword>
<dbReference type="PANTHER" id="PTHR11228">
    <property type="entry name" value="RADICAL SAM DOMAIN PROTEIN"/>
    <property type="match status" value="1"/>
</dbReference>